<accession>A0A6A5QM75</accession>
<dbReference type="InterPro" id="IPR016181">
    <property type="entry name" value="Acyl_CoA_acyltransferase"/>
</dbReference>
<gene>
    <name evidence="2" type="ORF">BDU57DRAFT_517268</name>
</gene>
<evidence type="ECO:0008006" key="4">
    <source>
        <dbReference type="Google" id="ProtNLM"/>
    </source>
</evidence>
<dbReference type="Proteomes" id="UP000800096">
    <property type="component" value="Unassembled WGS sequence"/>
</dbReference>
<dbReference type="OrthoDB" id="4738875at2759"/>
<evidence type="ECO:0000256" key="1">
    <source>
        <dbReference type="SAM" id="MobiDB-lite"/>
    </source>
</evidence>
<organism evidence="2 3">
    <name type="scientific">Ampelomyces quisqualis</name>
    <name type="common">Powdery mildew agent</name>
    <dbReference type="NCBI Taxonomy" id="50730"/>
    <lineage>
        <taxon>Eukaryota</taxon>
        <taxon>Fungi</taxon>
        <taxon>Dikarya</taxon>
        <taxon>Ascomycota</taxon>
        <taxon>Pezizomycotina</taxon>
        <taxon>Dothideomycetes</taxon>
        <taxon>Pleosporomycetidae</taxon>
        <taxon>Pleosporales</taxon>
        <taxon>Pleosporineae</taxon>
        <taxon>Phaeosphaeriaceae</taxon>
        <taxon>Ampelomyces</taxon>
    </lineage>
</organism>
<protein>
    <recommendedName>
        <fullName evidence="4">N-acetyltransferase domain-containing protein</fullName>
    </recommendedName>
</protein>
<keyword evidence="3" id="KW-1185">Reference proteome</keyword>
<proteinExistence type="predicted"/>
<feature type="compositionally biased region" description="Polar residues" evidence="1">
    <location>
        <begin position="256"/>
        <end position="271"/>
    </location>
</feature>
<reference evidence="2" key="1">
    <citation type="journal article" date="2020" name="Stud. Mycol.">
        <title>101 Dothideomycetes genomes: a test case for predicting lifestyles and emergence of pathogens.</title>
        <authorList>
            <person name="Haridas S."/>
            <person name="Albert R."/>
            <person name="Binder M."/>
            <person name="Bloem J."/>
            <person name="Labutti K."/>
            <person name="Salamov A."/>
            <person name="Andreopoulos B."/>
            <person name="Baker S."/>
            <person name="Barry K."/>
            <person name="Bills G."/>
            <person name="Bluhm B."/>
            <person name="Cannon C."/>
            <person name="Castanera R."/>
            <person name="Culley D."/>
            <person name="Daum C."/>
            <person name="Ezra D."/>
            <person name="Gonzalez J."/>
            <person name="Henrissat B."/>
            <person name="Kuo A."/>
            <person name="Liang C."/>
            <person name="Lipzen A."/>
            <person name="Lutzoni F."/>
            <person name="Magnuson J."/>
            <person name="Mondo S."/>
            <person name="Nolan M."/>
            <person name="Ohm R."/>
            <person name="Pangilinan J."/>
            <person name="Park H.-J."/>
            <person name="Ramirez L."/>
            <person name="Alfaro M."/>
            <person name="Sun H."/>
            <person name="Tritt A."/>
            <person name="Yoshinaga Y."/>
            <person name="Zwiers L.-H."/>
            <person name="Turgeon B."/>
            <person name="Goodwin S."/>
            <person name="Spatafora J."/>
            <person name="Crous P."/>
            <person name="Grigoriev I."/>
        </authorList>
    </citation>
    <scope>NUCLEOTIDE SEQUENCE</scope>
    <source>
        <strain evidence="2">HMLAC05119</strain>
    </source>
</reference>
<evidence type="ECO:0000313" key="2">
    <source>
        <dbReference type="EMBL" id="KAF1916881.1"/>
    </source>
</evidence>
<sequence>MMPVPSINGVRLATLNDLHRISIVAAAAFFWSPTFRFQRPRYREFPADTVASYRTEYENAIQDPAFVVLVAEDILQPDEAEHVYEALRFACPSSCAGKKGIVGVCSFKLKPGSCYVSHLQPAGYNDLRCGPRSEYRKRDQCPEAVEIYEAVTSRPKSLHLANKMRLSTLAVLPMYWRRGHATRLVNFCTQLADLDEALLGISATPQGALVAAKVGFEECEIVRVKKMPRHEGQANGDPCDAADAVLWIGVRPPGSRPSSNGHASRSESPIS</sequence>
<dbReference type="EMBL" id="ML979135">
    <property type="protein sequence ID" value="KAF1916881.1"/>
    <property type="molecule type" value="Genomic_DNA"/>
</dbReference>
<dbReference type="AlphaFoldDB" id="A0A6A5QM75"/>
<feature type="region of interest" description="Disordered" evidence="1">
    <location>
        <begin position="250"/>
        <end position="271"/>
    </location>
</feature>
<dbReference type="Gene3D" id="3.40.630.30">
    <property type="match status" value="1"/>
</dbReference>
<dbReference type="SUPFAM" id="SSF55729">
    <property type="entry name" value="Acyl-CoA N-acyltransferases (Nat)"/>
    <property type="match status" value="1"/>
</dbReference>
<name>A0A6A5QM75_AMPQU</name>
<evidence type="ECO:0000313" key="3">
    <source>
        <dbReference type="Proteomes" id="UP000800096"/>
    </source>
</evidence>